<evidence type="ECO:0000313" key="2">
    <source>
        <dbReference type="EMBL" id="PLR96697.1"/>
    </source>
</evidence>
<organism evidence="1 3">
    <name type="scientific">Bacillus canaveralius</name>
    <dbReference type="NCBI Taxonomy" id="1403243"/>
    <lineage>
        <taxon>Bacteria</taxon>
        <taxon>Bacillati</taxon>
        <taxon>Bacillota</taxon>
        <taxon>Bacilli</taxon>
        <taxon>Bacillales</taxon>
        <taxon>Bacillaceae</taxon>
        <taxon>Bacillus</taxon>
    </lineage>
</organism>
<accession>A0A2N5GMM0</accession>
<evidence type="ECO:0000313" key="4">
    <source>
        <dbReference type="Proteomes" id="UP000235114"/>
    </source>
</evidence>
<reference evidence="1 3" key="1">
    <citation type="submission" date="2017-11" db="EMBL/GenBank/DDBJ databases">
        <title>Comparitive Functional Genomics of Dry Heat Resistant strains isolated from the Viking Spacecraft.</title>
        <authorList>
            <person name="Seuylemezian A."/>
            <person name="Cooper K."/>
            <person name="Vaishampayan P."/>
        </authorList>
    </citation>
    <scope>NUCLEOTIDE SEQUENCE [LARGE SCALE GENOMIC DNA]</scope>
    <source>
        <strain evidence="1 3">M4.6</strain>
    </source>
</reference>
<dbReference type="AlphaFoldDB" id="A0A2N5GMM0"/>
<comment type="caution">
    <text evidence="1">The sequence shown here is derived from an EMBL/GenBank/DDBJ whole genome shotgun (WGS) entry which is preliminary data.</text>
</comment>
<dbReference type="Proteomes" id="UP000235114">
    <property type="component" value="Unassembled WGS sequence"/>
</dbReference>
<reference evidence="2 4" key="2">
    <citation type="submission" date="2017-12" db="EMBL/GenBank/DDBJ databases">
        <title>Comparative Functional Genomics of Dry Heat Resistant strains isolated from the Viking Spacecraft.</title>
        <authorList>
            <person name="Seuylemezian A."/>
            <person name="Cooper K."/>
            <person name="Vaishampayan P."/>
        </authorList>
    </citation>
    <scope>NUCLEOTIDE SEQUENCE [LARGE SCALE GENOMIC DNA]</scope>
    <source>
        <strain evidence="2 4">ATCC 29669</strain>
    </source>
</reference>
<name>A0A2N5GMM0_9BACI</name>
<sequence>MIPGVEITSTKGHWNALGVKKWVDYRPNRKDGGLETEQGITNILKEANQSGALCSMNHPFLVPWQWQMEHTPLSVIDSIEIWNDPTFRANVQATEKALLFWSHIWNEGYTITGIGGSDSHLLPDDSYEQDGEPSLIGDPGTYVWAGCLSASVILENVKKGHVYVSRGPVIDFSAQVGETYYKIGEELTAAMDQNGNKAFCKITLQYDTEDMMVHWIEDGKKVHEERGLSSSYEVNWEDKSYHWLRIEIRSIDGNLLAFTNPVYYGRKEPAVQTWGELMQHSGGSDFED</sequence>
<dbReference type="NCBIfam" id="NF038032">
    <property type="entry name" value="CehA_McbA_metalo"/>
    <property type="match status" value="1"/>
</dbReference>
<dbReference type="SUPFAM" id="SSF89550">
    <property type="entry name" value="PHP domain-like"/>
    <property type="match status" value="1"/>
</dbReference>
<dbReference type="EMBL" id="PGVA01000022">
    <property type="protein sequence ID" value="PLR83256.1"/>
    <property type="molecule type" value="Genomic_DNA"/>
</dbReference>
<dbReference type="InterPro" id="IPR016195">
    <property type="entry name" value="Pol/histidinol_Pase-like"/>
</dbReference>
<protein>
    <recommendedName>
        <fullName evidence="5">PHP domain-containing protein</fullName>
    </recommendedName>
</protein>
<proteinExistence type="predicted"/>
<evidence type="ECO:0008006" key="5">
    <source>
        <dbReference type="Google" id="ProtNLM"/>
    </source>
</evidence>
<evidence type="ECO:0000313" key="3">
    <source>
        <dbReference type="Proteomes" id="UP000234951"/>
    </source>
</evidence>
<keyword evidence="4" id="KW-1185">Reference proteome</keyword>
<dbReference type="EMBL" id="PGVD01000030">
    <property type="protein sequence ID" value="PLR96697.1"/>
    <property type="molecule type" value="Genomic_DNA"/>
</dbReference>
<evidence type="ECO:0000313" key="1">
    <source>
        <dbReference type="EMBL" id="PLR83256.1"/>
    </source>
</evidence>
<dbReference type="OrthoDB" id="9804333at2"/>
<dbReference type="Proteomes" id="UP000234951">
    <property type="component" value="Unassembled WGS sequence"/>
</dbReference>
<gene>
    <name evidence="1" type="ORF">CU635_09375</name>
    <name evidence="2" type="ORF">CVD25_11790</name>
</gene>
<dbReference type="Gene3D" id="3.20.20.140">
    <property type="entry name" value="Metal-dependent hydrolases"/>
    <property type="match status" value="1"/>
</dbReference>